<name>A0A8S2EFL2_9BILA</name>
<evidence type="ECO:0000313" key="7">
    <source>
        <dbReference type="EMBL" id="CAF1161399.1"/>
    </source>
</evidence>
<dbReference type="InterPro" id="IPR024951">
    <property type="entry name" value="Sulfurylase_cat_dom"/>
</dbReference>
<dbReference type="InterPro" id="IPR025980">
    <property type="entry name" value="ATP-Sase_PUA-like_dom"/>
</dbReference>
<dbReference type="InterPro" id="IPR014729">
    <property type="entry name" value="Rossmann-like_a/b/a_fold"/>
</dbReference>
<dbReference type="Pfam" id="PF01747">
    <property type="entry name" value="ATP-sulfurylase"/>
    <property type="match status" value="1"/>
</dbReference>
<dbReference type="Proteomes" id="UP000682733">
    <property type="component" value="Unassembled WGS sequence"/>
</dbReference>
<dbReference type="Pfam" id="PF14306">
    <property type="entry name" value="PUA_2"/>
    <property type="match status" value="1"/>
</dbReference>
<proteinExistence type="predicted"/>
<keyword evidence="4" id="KW-0067">ATP-binding</keyword>
<reference evidence="7" key="1">
    <citation type="submission" date="2021-02" db="EMBL/GenBank/DDBJ databases">
        <authorList>
            <person name="Nowell W R."/>
        </authorList>
    </citation>
    <scope>NUCLEOTIDE SEQUENCE</scope>
</reference>
<gene>
    <name evidence="7" type="ORF">OVA965_LOCUS22110</name>
    <name evidence="8" type="ORF">TMI583_LOCUS22825</name>
</gene>
<comment type="caution">
    <text evidence="7">The sequence shown here is derived from an EMBL/GenBank/DDBJ whole genome shotgun (WGS) entry which is preliminary data.</text>
</comment>
<dbReference type="AlphaFoldDB" id="A0A8S2EFL2"/>
<evidence type="ECO:0000313" key="9">
    <source>
        <dbReference type="Proteomes" id="UP000677228"/>
    </source>
</evidence>
<dbReference type="GO" id="GO:0004020">
    <property type="term" value="F:adenylylsulfate kinase activity"/>
    <property type="evidence" value="ECO:0007669"/>
    <property type="project" value="TreeGrafter"/>
</dbReference>
<feature type="non-terminal residue" evidence="7">
    <location>
        <position position="1"/>
    </location>
</feature>
<evidence type="ECO:0000256" key="4">
    <source>
        <dbReference type="ARBA" id="ARBA00022840"/>
    </source>
</evidence>
<evidence type="ECO:0000259" key="5">
    <source>
        <dbReference type="Pfam" id="PF01747"/>
    </source>
</evidence>
<feature type="domain" description="ATP-sulfurylase PUA-like" evidence="6">
    <location>
        <begin position="78"/>
        <end position="185"/>
    </location>
</feature>
<dbReference type="EMBL" id="CAJOBA010033864">
    <property type="protein sequence ID" value="CAF3973155.1"/>
    <property type="molecule type" value="Genomic_DNA"/>
</dbReference>
<evidence type="ECO:0000313" key="8">
    <source>
        <dbReference type="EMBL" id="CAF3973155.1"/>
    </source>
</evidence>
<dbReference type="InterPro" id="IPR015947">
    <property type="entry name" value="PUA-like_sf"/>
</dbReference>
<dbReference type="GO" id="GO:0000103">
    <property type="term" value="P:sulfate assimilation"/>
    <property type="evidence" value="ECO:0007669"/>
    <property type="project" value="TreeGrafter"/>
</dbReference>
<dbReference type="PANTHER" id="PTHR11055:SF1">
    <property type="entry name" value="PAPS SYNTHETASE, ISOFORM D"/>
    <property type="match status" value="1"/>
</dbReference>
<keyword evidence="2" id="KW-0808">Transferase</keyword>
<organism evidence="7 9">
    <name type="scientific">Didymodactylos carnosus</name>
    <dbReference type="NCBI Taxonomy" id="1234261"/>
    <lineage>
        <taxon>Eukaryota</taxon>
        <taxon>Metazoa</taxon>
        <taxon>Spiralia</taxon>
        <taxon>Gnathifera</taxon>
        <taxon>Rotifera</taxon>
        <taxon>Eurotatoria</taxon>
        <taxon>Bdelloidea</taxon>
        <taxon>Philodinida</taxon>
        <taxon>Philodinidae</taxon>
        <taxon>Didymodactylos</taxon>
    </lineage>
</organism>
<evidence type="ECO:0000259" key="6">
    <source>
        <dbReference type="Pfam" id="PF14306"/>
    </source>
</evidence>
<dbReference type="PANTHER" id="PTHR11055">
    <property type="entry name" value="BIFUNCTIONAL 3'-PHOSPHOADENOSINE 5'-PHOSPHOSULFATE SYNTHASE"/>
    <property type="match status" value="1"/>
</dbReference>
<dbReference type="GO" id="GO:0050428">
    <property type="term" value="P:3'-phosphoadenosine 5'-phosphosulfate biosynthetic process"/>
    <property type="evidence" value="ECO:0007669"/>
    <property type="project" value="TreeGrafter"/>
</dbReference>
<dbReference type="Gene3D" id="3.10.400.10">
    <property type="entry name" value="Sulfate adenylyltransferase"/>
    <property type="match status" value="1"/>
</dbReference>
<protein>
    <submittedName>
        <fullName evidence="7">Uncharacterized protein</fullName>
    </submittedName>
</protein>
<dbReference type="GO" id="GO:0005524">
    <property type="term" value="F:ATP binding"/>
    <property type="evidence" value="ECO:0007669"/>
    <property type="project" value="UniProtKB-KW"/>
</dbReference>
<evidence type="ECO:0000256" key="3">
    <source>
        <dbReference type="ARBA" id="ARBA00022741"/>
    </source>
</evidence>
<dbReference type="SUPFAM" id="SSF88697">
    <property type="entry name" value="PUA domain-like"/>
    <property type="match status" value="1"/>
</dbReference>
<evidence type="ECO:0000256" key="2">
    <source>
        <dbReference type="ARBA" id="ARBA00022679"/>
    </source>
</evidence>
<dbReference type="GO" id="GO:0004781">
    <property type="term" value="F:sulfate adenylyltransferase (ATP) activity"/>
    <property type="evidence" value="ECO:0007669"/>
    <property type="project" value="InterPro"/>
</dbReference>
<keyword evidence="3" id="KW-0547">Nucleotide-binding</keyword>
<evidence type="ECO:0000256" key="1">
    <source>
        <dbReference type="ARBA" id="ARBA00004678"/>
    </source>
</evidence>
<dbReference type="Proteomes" id="UP000677228">
    <property type="component" value="Unassembled WGS sequence"/>
</dbReference>
<accession>A0A8S2EFL2</accession>
<comment type="pathway">
    <text evidence="1">Sulfur metabolism.</text>
</comment>
<dbReference type="Gene3D" id="3.40.50.620">
    <property type="entry name" value="HUPs"/>
    <property type="match status" value="1"/>
</dbReference>
<dbReference type="SUPFAM" id="SSF52374">
    <property type="entry name" value="Nucleotidylyl transferase"/>
    <property type="match status" value="1"/>
</dbReference>
<feature type="domain" description="Sulphate adenylyltransferase catalytic" evidence="5">
    <location>
        <begin position="219"/>
        <end position="282"/>
    </location>
</feature>
<dbReference type="EMBL" id="CAJNOK010012340">
    <property type="protein sequence ID" value="CAF1161399.1"/>
    <property type="molecule type" value="Genomic_DNA"/>
</dbReference>
<sequence>MVEIIYGNLAESDHLENGAIGSLSSLDNPKAHPLESFMNRLRIPMISLDYFDYNKQFDGVKNFHFSIKTNLLQTLAAFIKRYKVNRLYYVVEEEEGHIENQTIPIVLPCSTDDKERLKQSDSSILALYYNGTAVAIIQKPEYYEHRKEERCCRIFGICDREHPHIKMIMDSGDWLIGGELKVFERVRWNDGLDHFRLTPNQLRQRFYEIKVSLIKNSFLRLAVRIAQYQPVLDDDDNVLDRNKTVLAIFPSPMLYAGPREVQWHAKARTTAGVSFYIVGRDP</sequence>